<evidence type="ECO:0000313" key="3">
    <source>
        <dbReference type="Proteomes" id="UP000308365"/>
    </source>
</evidence>
<dbReference type="GO" id="GO:0016841">
    <property type="term" value="F:ammonia-lyase activity"/>
    <property type="evidence" value="ECO:0007669"/>
    <property type="project" value="InterPro"/>
</dbReference>
<feature type="non-terminal residue" evidence="2">
    <location>
        <position position="1"/>
    </location>
</feature>
<proteinExistence type="inferred from homology"/>
<sequence length="675" mass="74957">RTTMPRYTVHVRGEWLAVPCQDAQLTVGWLGREAVRRYIKNKPDNGGFASVDNVSFLVRRCKGLGLLDHEDPLEVALEDNEFVEVVIEGDAMSSDFIPSQPEGVYLYSKYREPEKYIALDGDSLTTEDLVNLGKGHYKIKLTPTAEKKVQNSREVIESIVKEKTVVYGITTGFGKFARTVIPVSKLEELQVNLMRLEEARESGEKVVQVSEPRRGEKFEMETAGRRKKFCFSWRKHQFCFVGVGKPLIPERCRMLLALRINVLAKGYSGISLETLKQVIEVFNASCLPYVPEKGTVGASGDLAPLSHLALGLIGEGKMWSPKSGWADAKYVLAAHGLKPIVLKPKEGLALINGTQMITSLGCEAVERASAIARQADIVASLTLEVLKGTTKAFDTDIHAVRPHRGQVEVAFRFRSLLDSDHHPSEIAESHRFCDRVQDAYTLRCCPQMVFASRGETVSGGNFHGEYPAKALDYLAIGVHELAAISERRIERLCNPSLSELPAFLVAEGGLNSGFMIAHCTAAALVSENKALCHPSSVDSLSTSAATEDHVSMGGWAARKALRVIEHVEQVLAIELLAACQGIEFLRPLKTTTPLEKVYDLVRSVVRPWIKDRFMAPDIEAAHRLLREQKVWEVAAPYIEKYRMEHIPESRPVSPTAFSLEFLHKKSTKIPESEDV</sequence>
<protein>
    <submittedName>
        <fullName evidence="2">Uncharacterized protein</fullName>
    </submittedName>
</protein>
<dbReference type="Pfam" id="PF00221">
    <property type="entry name" value="Lyase_aromatic"/>
    <property type="match status" value="2"/>
</dbReference>
<dbReference type="PANTHER" id="PTHR10362">
    <property type="entry name" value="HISTIDINE AMMONIA-LYASE"/>
    <property type="match status" value="1"/>
</dbReference>
<dbReference type="InterPro" id="IPR008948">
    <property type="entry name" value="L-Aspartase-like"/>
</dbReference>
<dbReference type="PROSITE" id="PS00488">
    <property type="entry name" value="PAL_HISTIDASE"/>
    <property type="match status" value="1"/>
</dbReference>
<dbReference type="Gene3D" id="1.10.275.10">
    <property type="entry name" value="Fumarase/aspartase (N-terminal domain)"/>
    <property type="match status" value="1"/>
</dbReference>
<dbReference type="Gene3D" id="3.10.20.90">
    <property type="entry name" value="Phosphatidylinositol 3-kinase Catalytic Subunit, Chain A, domain 1"/>
    <property type="match status" value="1"/>
</dbReference>
<dbReference type="CDD" id="cd00332">
    <property type="entry name" value="PAL-HAL"/>
    <property type="match status" value="1"/>
</dbReference>
<gene>
    <name evidence="2" type="ORF">EI555_011202</name>
</gene>
<dbReference type="AlphaFoldDB" id="A0A4U1FI88"/>
<dbReference type="EMBL" id="RWIC01000112">
    <property type="protein sequence ID" value="TKC49661.1"/>
    <property type="molecule type" value="Genomic_DNA"/>
</dbReference>
<organism evidence="2 3">
    <name type="scientific">Monodon monoceros</name>
    <name type="common">Narwhal</name>
    <name type="synonym">Ceratodon monodon</name>
    <dbReference type="NCBI Taxonomy" id="40151"/>
    <lineage>
        <taxon>Eukaryota</taxon>
        <taxon>Metazoa</taxon>
        <taxon>Chordata</taxon>
        <taxon>Craniata</taxon>
        <taxon>Vertebrata</taxon>
        <taxon>Euteleostomi</taxon>
        <taxon>Mammalia</taxon>
        <taxon>Eutheria</taxon>
        <taxon>Laurasiatheria</taxon>
        <taxon>Artiodactyla</taxon>
        <taxon>Whippomorpha</taxon>
        <taxon>Cetacea</taxon>
        <taxon>Odontoceti</taxon>
        <taxon>Monodontidae</taxon>
        <taxon>Monodon</taxon>
    </lineage>
</organism>
<dbReference type="InterPro" id="IPR001106">
    <property type="entry name" value="Aromatic_Lyase"/>
</dbReference>
<dbReference type="InterPro" id="IPR022313">
    <property type="entry name" value="Phe/His_NH3-lyase_AS"/>
</dbReference>
<name>A0A4U1FI88_MONMO</name>
<comment type="similarity">
    <text evidence="1">Belongs to the PAL/histidase family.</text>
</comment>
<reference evidence="3" key="1">
    <citation type="journal article" date="2019" name="IScience">
        <title>Narwhal Genome Reveals Long-Term Low Genetic Diversity despite Current Large Abundance Size.</title>
        <authorList>
            <person name="Westbury M.V."/>
            <person name="Petersen B."/>
            <person name="Garde E."/>
            <person name="Heide-Jorgensen M.P."/>
            <person name="Lorenzen E.D."/>
        </authorList>
    </citation>
    <scope>NUCLEOTIDE SEQUENCE [LARGE SCALE GENOMIC DNA]</scope>
</reference>
<evidence type="ECO:0000256" key="1">
    <source>
        <dbReference type="ARBA" id="ARBA00007238"/>
    </source>
</evidence>
<accession>A0A4U1FI88</accession>
<dbReference type="Proteomes" id="UP000308365">
    <property type="component" value="Unassembled WGS sequence"/>
</dbReference>
<evidence type="ECO:0000313" key="2">
    <source>
        <dbReference type="EMBL" id="TKC49661.1"/>
    </source>
</evidence>
<dbReference type="FunFam" id="3.10.20.90:FF:000111">
    <property type="entry name" value="Histidine ammonia-lyase"/>
    <property type="match status" value="1"/>
</dbReference>
<dbReference type="Gene3D" id="1.20.200.10">
    <property type="entry name" value="Fumarase/aspartase (Central domain)"/>
    <property type="match status" value="2"/>
</dbReference>
<comment type="caution">
    <text evidence="2">The sequence shown here is derived from an EMBL/GenBank/DDBJ whole genome shotgun (WGS) entry which is preliminary data.</text>
</comment>
<dbReference type="SUPFAM" id="SSF48557">
    <property type="entry name" value="L-aspartase-like"/>
    <property type="match status" value="1"/>
</dbReference>
<dbReference type="InterPro" id="IPR024083">
    <property type="entry name" value="Fumarase/histidase_N"/>
</dbReference>